<protein>
    <submittedName>
        <fullName evidence="1">Uncharacterized protein</fullName>
    </submittedName>
</protein>
<dbReference type="Proteomes" id="UP001516400">
    <property type="component" value="Unassembled WGS sequence"/>
</dbReference>
<dbReference type="EMBL" id="JABFTP020000144">
    <property type="protein sequence ID" value="KAL3283376.1"/>
    <property type="molecule type" value="Genomic_DNA"/>
</dbReference>
<sequence>MIRRIYFELIMDKKTPISRVPVYNLYKDVVRYQGSSGAFLTLLKKIGFRLGRMTSGQMYLAEQHKIKKSRLDYLFSMKKIRDEKCNIIYLSAVNLLPYVPNWNSHKKLKENLNIPLNELRVARAVEFEVITAMDEARLISGNCLLFVSYNLNGKIKYHISFSQFTKWMSTNVLPKVSGNSVFVISHNLYKYFQGEKVPPLYSTRSQMEDWLSSHNIFFESNSLKTDLYDKILSVKDRYTTNLIDDFLIENKFRIISFPLHHCDLSPVETLLALFKIRFEESKETCSKVAELVTIFLDFLKTFLQDKWVASCENAKKYEEFFLSRESLIDNIIDEYISNKIFCREANEDTSSDDSSSNEN</sequence>
<gene>
    <name evidence="1" type="ORF">HHI36_006523</name>
</gene>
<name>A0ABD2NYE2_9CUCU</name>
<reference evidence="1 2" key="1">
    <citation type="journal article" date="2021" name="BMC Biol.">
        <title>Horizontally acquired antibacterial genes associated with adaptive radiation of ladybird beetles.</title>
        <authorList>
            <person name="Li H.S."/>
            <person name="Tang X.F."/>
            <person name="Huang Y.H."/>
            <person name="Xu Z.Y."/>
            <person name="Chen M.L."/>
            <person name="Du X.Y."/>
            <person name="Qiu B.Y."/>
            <person name="Chen P.T."/>
            <person name="Zhang W."/>
            <person name="Slipinski A."/>
            <person name="Escalona H.E."/>
            <person name="Waterhouse R.M."/>
            <person name="Zwick A."/>
            <person name="Pang H."/>
        </authorList>
    </citation>
    <scope>NUCLEOTIDE SEQUENCE [LARGE SCALE GENOMIC DNA]</scope>
    <source>
        <strain evidence="1">SYSU2018</strain>
    </source>
</reference>
<proteinExistence type="predicted"/>
<comment type="caution">
    <text evidence="1">The sequence shown here is derived from an EMBL/GenBank/DDBJ whole genome shotgun (WGS) entry which is preliminary data.</text>
</comment>
<accession>A0ABD2NYE2</accession>
<evidence type="ECO:0000313" key="2">
    <source>
        <dbReference type="Proteomes" id="UP001516400"/>
    </source>
</evidence>
<organism evidence="1 2">
    <name type="scientific">Cryptolaemus montrouzieri</name>
    <dbReference type="NCBI Taxonomy" id="559131"/>
    <lineage>
        <taxon>Eukaryota</taxon>
        <taxon>Metazoa</taxon>
        <taxon>Ecdysozoa</taxon>
        <taxon>Arthropoda</taxon>
        <taxon>Hexapoda</taxon>
        <taxon>Insecta</taxon>
        <taxon>Pterygota</taxon>
        <taxon>Neoptera</taxon>
        <taxon>Endopterygota</taxon>
        <taxon>Coleoptera</taxon>
        <taxon>Polyphaga</taxon>
        <taxon>Cucujiformia</taxon>
        <taxon>Coccinelloidea</taxon>
        <taxon>Coccinellidae</taxon>
        <taxon>Scymninae</taxon>
        <taxon>Scymnini</taxon>
        <taxon>Cryptolaemus</taxon>
    </lineage>
</organism>
<keyword evidence="2" id="KW-1185">Reference proteome</keyword>
<evidence type="ECO:0000313" key="1">
    <source>
        <dbReference type="EMBL" id="KAL3283376.1"/>
    </source>
</evidence>
<dbReference type="AlphaFoldDB" id="A0ABD2NYE2"/>